<feature type="coiled-coil region" evidence="6">
    <location>
        <begin position="1339"/>
        <end position="1369"/>
    </location>
</feature>
<evidence type="ECO:0000256" key="5">
    <source>
        <dbReference type="ARBA" id="ARBA00047942"/>
    </source>
</evidence>
<dbReference type="RefSeq" id="WP_012289586.1">
    <property type="nucleotide sequence ID" value="NZ_JACHGX010000011.1"/>
</dbReference>
<dbReference type="GeneID" id="5954662"/>
<dbReference type="InterPro" id="IPR002052">
    <property type="entry name" value="DNA_methylase_N6_adenine_CS"/>
</dbReference>
<accession>A0A841HF69</accession>
<comment type="catalytic activity">
    <reaction evidence="5">
        <text>a 2'-deoxyadenosine in DNA + S-adenosyl-L-methionine = an N(6)-methyl-2'-deoxyadenosine in DNA + S-adenosyl-L-homocysteine + H(+)</text>
        <dbReference type="Rhea" id="RHEA:15197"/>
        <dbReference type="Rhea" id="RHEA-COMP:12418"/>
        <dbReference type="Rhea" id="RHEA-COMP:12419"/>
        <dbReference type="ChEBI" id="CHEBI:15378"/>
        <dbReference type="ChEBI" id="CHEBI:57856"/>
        <dbReference type="ChEBI" id="CHEBI:59789"/>
        <dbReference type="ChEBI" id="CHEBI:90615"/>
        <dbReference type="ChEBI" id="CHEBI:90616"/>
        <dbReference type="EC" id="2.1.1.72"/>
    </reaction>
</comment>
<evidence type="ECO:0000256" key="6">
    <source>
        <dbReference type="SAM" id="Coils"/>
    </source>
</evidence>
<evidence type="ECO:0000259" key="7">
    <source>
        <dbReference type="Pfam" id="PF07669"/>
    </source>
</evidence>
<comment type="caution">
    <text evidence="8">The sequence shown here is derived from an EMBL/GenBank/DDBJ whole genome shotgun (WGS) entry which is preliminary data.</text>
</comment>
<evidence type="ECO:0000256" key="4">
    <source>
        <dbReference type="ARBA" id="ARBA00022691"/>
    </source>
</evidence>
<dbReference type="PRINTS" id="PR00507">
    <property type="entry name" value="N12N6MTFRASE"/>
</dbReference>
<dbReference type="InterPro" id="IPR011639">
    <property type="entry name" value="MethylTrfase_TaqI-like_dom"/>
</dbReference>
<dbReference type="GO" id="GO:0032259">
    <property type="term" value="P:methylation"/>
    <property type="evidence" value="ECO:0007669"/>
    <property type="project" value="UniProtKB-KW"/>
</dbReference>
<keyword evidence="6" id="KW-0175">Coiled coil</keyword>
<keyword evidence="4" id="KW-0949">S-adenosyl-L-methionine</keyword>
<dbReference type="GO" id="GO:0006304">
    <property type="term" value="P:DNA modification"/>
    <property type="evidence" value="ECO:0007669"/>
    <property type="project" value="InterPro"/>
</dbReference>
<evidence type="ECO:0000256" key="2">
    <source>
        <dbReference type="ARBA" id="ARBA00022603"/>
    </source>
</evidence>
<evidence type="ECO:0000313" key="9">
    <source>
        <dbReference type="Proteomes" id="UP000642919"/>
    </source>
</evidence>
<evidence type="ECO:0000313" key="8">
    <source>
        <dbReference type="EMBL" id="MBB6090902.1"/>
    </source>
</evidence>
<keyword evidence="2 8" id="KW-0489">Methyltransferase</keyword>
<dbReference type="InterPro" id="IPR050953">
    <property type="entry name" value="N4_N6_ade-DNA_methylase"/>
</dbReference>
<dbReference type="SUPFAM" id="SSF53335">
    <property type="entry name" value="S-adenosyl-L-methionine-dependent methyltransferases"/>
    <property type="match status" value="1"/>
</dbReference>
<evidence type="ECO:0000256" key="1">
    <source>
        <dbReference type="ARBA" id="ARBA00011900"/>
    </source>
</evidence>
<dbReference type="Proteomes" id="UP000642919">
    <property type="component" value="Unassembled WGS sequence"/>
</dbReference>
<dbReference type="EC" id="2.1.1.72" evidence="1"/>
<dbReference type="InterPro" id="IPR029063">
    <property type="entry name" value="SAM-dependent_MTases_sf"/>
</dbReference>
<dbReference type="GO" id="GO:0003676">
    <property type="term" value="F:nucleic acid binding"/>
    <property type="evidence" value="ECO:0007669"/>
    <property type="project" value="InterPro"/>
</dbReference>
<evidence type="ECO:0000256" key="3">
    <source>
        <dbReference type="ARBA" id="ARBA00022679"/>
    </source>
</evidence>
<dbReference type="Pfam" id="PF07669">
    <property type="entry name" value="Eco57I"/>
    <property type="match status" value="1"/>
</dbReference>
<sequence length="1394" mass="158408">MQTALTYRTNRDLFSNHYLDEHLPETEEWDEVSDEELQEAYDDIMALWEREKDTAPKRNESQLEEKFIRPMFRKLGIPFEVEESTSRTQRRPDYGFFDTEDAARDAFERREEGGDFYENAVAVADAKRWGRPLDTRGSGEHERDFENPSYQIHVYLQETPARWAVLTDGKKWRLYYGPTSHRLDSYYEVDLPTILESGDLEDFKYFYLFFRHEAFLDDGSGDCFLDDVYDESNVFAQELGEDLQDNIYEAIKILSEGYLQYPENDLDEGDLDLIHDSSLIYLYRLIFVLYAEAEGRELLDTSNEIYEQSYSLNSLKQEIAEELDSGDPKYRDWQDNLQSRLDELFTLINKGSKSRGIPEEDLYIPAYNGGLFRTDPDEDDSAEAKFLANHDVGDAYLAKVVELLTRSKNNDGGGKIFVDYSSLDVRHLGSIYEGLLEYQLNVADEPLALDDGEYVSADEGDDVVVQEGEVYLTTDSGERKATGSYYTPEYVVEYIVENTLEPLVDDIRADLAGRSARGEDRGFAEEFAERIFDLKILDPAMGSGHFLTSAIDYLAREIIDAQERQAAQQGIETVNQDHDINWARRQVAQRCIYGVDLNPLAVELAKVSLWLRTLAAEQPLAFLDHHLKTGNSLVGSNVEEIDALERNGAAEAEGPNSTLIDFGMTFEGTMENLMAIHADLIAIENEELEDVKAMEKKYGEFEANVLRQRLEAIVDVYTAEEFEVNVPNGAYEQMAKSLTSDSQWEDIQSKDWFIEAQELAEEKSFFNWRLEYPDIFYDEAGEEKENPGFDVVLGNPPYINAIELNDITTHEKDLWKKRFNSAKDAYDIYVLFLEQSLELSRTDGVVGLIVPNKHLSAPYAKTYREYIIDNHQMWKICDVSQLGVFEDPSVYPVIPFFRTERDFEGVDNIEIDKPVSTVSISTGSEQMDVCAPSKLTKIGNNLWGPLLLDLEEQDAFWSTVEDTVQLDSEGTVQASSTASEAEEFTVALSEEPPSKTNKKFIKTGGIDPFQSFWNSEEVRHQGDYYTKPVLDIDHPIITDLRRSQYNSEKLVFAKVASILEAFVDTDGEYASVDTNLFYDSNLDIRYYGAILNSNVVLFLYSGMFGALRMRGGDFQFQAPQLKQVPVPSISIDTPDPERGSRVSTALDSYKAYLEGSASRPKPEKDDVAHDFLAELTDRISELKQERESLNLALLDYLGIPTAGIPEDLEGKSLQELHMPAPGVADTLLSETGEDLDGLRIEGVSFSGDNSKLVMSVDVSYKPDDEDARETDRYGRLAENEFETYDAMVFTGLSDKKRTLIEIFVPEAVSRAGGFADFRQSATKTISPLERLENLVLPDLDAIKNGLEKYEDVRQDANELDEKINKTDTLINEIVYSLYDLSTEEIDIIETSLEE</sequence>
<dbReference type="Gene3D" id="3.40.50.150">
    <property type="entry name" value="Vaccinia Virus protein VP39"/>
    <property type="match status" value="1"/>
</dbReference>
<dbReference type="GO" id="GO:0009007">
    <property type="term" value="F:site-specific DNA-methyltransferase (adenine-specific) activity"/>
    <property type="evidence" value="ECO:0007669"/>
    <property type="project" value="UniProtKB-EC"/>
</dbReference>
<reference evidence="8" key="1">
    <citation type="submission" date="2020-08" db="EMBL/GenBank/DDBJ databases">
        <title>Genomic Encyclopedia of Type Strains, Phase IV (KMG-IV): sequencing the most valuable type-strain genomes for metagenomic binning, comparative biology and taxonomic classification.</title>
        <authorList>
            <person name="Goeker M."/>
        </authorList>
    </citation>
    <scope>NUCLEOTIDE SEQUENCE</scope>
    <source>
        <strain evidence="8">DSM 669</strain>
    </source>
</reference>
<proteinExistence type="predicted"/>
<name>A0A841HF69_HALSI</name>
<dbReference type="EMBL" id="JACHGX010000011">
    <property type="protein sequence ID" value="MBB6090902.1"/>
    <property type="molecule type" value="Genomic_DNA"/>
</dbReference>
<protein>
    <recommendedName>
        <fullName evidence="1">site-specific DNA-methyltransferase (adenine-specific)</fullName>
        <ecNumber evidence="1">2.1.1.72</ecNumber>
    </recommendedName>
</protein>
<organism evidence="8 9">
    <name type="scientific">Halobacterium salinarum</name>
    <name type="common">Halobacterium halobium</name>
    <dbReference type="NCBI Taxonomy" id="2242"/>
    <lineage>
        <taxon>Archaea</taxon>
        <taxon>Methanobacteriati</taxon>
        <taxon>Methanobacteriota</taxon>
        <taxon>Stenosarchaea group</taxon>
        <taxon>Halobacteria</taxon>
        <taxon>Halobacteriales</taxon>
        <taxon>Halobacteriaceae</taxon>
        <taxon>Halobacterium</taxon>
    </lineage>
</organism>
<dbReference type="PANTHER" id="PTHR33841:SF1">
    <property type="entry name" value="DNA METHYLTRANSFERASE A"/>
    <property type="match status" value="1"/>
</dbReference>
<feature type="domain" description="Type II methyltransferase M.TaqI-like" evidence="7">
    <location>
        <begin position="591"/>
        <end position="885"/>
    </location>
</feature>
<keyword evidence="3" id="KW-0808">Transferase</keyword>
<gene>
    <name evidence="8" type="ORF">HNR49_002288</name>
</gene>
<dbReference type="PANTHER" id="PTHR33841">
    <property type="entry name" value="DNA METHYLTRANSFERASE YEEA-RELATED"/>
    <property type="match status" value="1"/>
</dbReference>
<dbReference type="PROSITE" id="PS00092">
    <property type="entry name" value="N6_MTASE"/>
    <property type="match status" value="1"/>
</dbReference>